<evidence type="ECO:0000313" key="1">
    <source>
        <dbReference type="EMBL" id="AEH06442.1"/>
    </source>
</evidence>
<gene>
    <name evidence="1" type="ordered locus">Metok_0460</name>
</gene>
<dbReference type="eggNOG" id="arCOG10897">
    <property type="taxonomic scope" value="Archaea"/>
</dbReference>
<keyword evidence="2" id="KW-1185">Reference proteome</keyword>
<organism evidence="1 2">
    <name type="scientific">Methanothermococcus okinawensis (strain DSM 14208 / JCM 11175 / IH1)</name>
    <dbReference type="NCBI Taxonomy" id="647113"/>
    <lineage>
        <taxon>Archaea</taxon>
        <taxon>Methanobacteriati</taxon>
        <taxon>Methanobacteriota</taxon>
        <taxon>Methanomada group</taxon>
        <taxon>Methanococci</taxon>
        <taxon>Methanococcales</taxon>
        <taxon>Methanococcaceae</taxon>
        <taxon>Methanothermococcus</taxon>
    </lineage>
</organism>
<dbReference type="Proteomes" id="UP000009296">
    <property type="component" value="Chromosome"/>
</dbReference>
<protein>
    <submittedName>
        <fullName evidence="1">Uncharacterized protein</fullName>
    </submittedName>
</protein>
<dbReference type="STRING" id="647113.Metok_0460"/>
<proteinExistence type="predicted"/>
<evidence type="ECO:0000313" key="2">
    <source>
        <dbReference type="Proteomes" id="UP000009296"/>
    </source>
</evidence>
<dbReference type="EMBL" id="CP002792">
    <property type="protein sequence ID" value="AEH06442.1"/>
    <property type="molecule type" value="Genomic_DNA"/>
</dbReference>
<reference evidence="1" key="1">
    <citation type="submission" date="2011-05" db="EMBL/GenBank/DDBJ databases">
        <title>Complete sequence of chromosome of Methanothermococcus okinawensis IH1.</title>
        <authorList>
            <consortium name="US DOE Joint Genome Institute"/>
            <person name="Lucas S."/>
            <person name="Han J."/>
            <person name="Lapidus A."/>
            <person name="Cheng J.-F."/>
            <person name="Goodwin L."/>
            <person name="Pitluck S."/>
            <person name="Peters L."/>
            <person name="Mikhailova N."/>
            <person name="Held B."/>
            <person name="Han C."/>
            <person name="Tapia R."/>
            <person name="Land M."/>
            <person name="Hauser L."/>
            <person name="Kyrpides N."/>
            <person name="Ivanova N."/>
            <person name="Pagani I."/>
            <person name="Sieprawska-Lupa M."/>
            <person name="Takai K."/>
            <person name="Miyazaki J."/>
            <person name="Whitman W."/>
            <person name="Woyke T."/>
        </authorList>
    </citation>
    <scope>NUCLEOTIDE SEQUENCE</scope>
    <source>
        <strain evidence="1">IH1</strain>
    </source>
</reference>
<dbReference type="HOGENOM" id="CLU_176738_0_0_2"/>
<accession>F8AL07</accession>
<dbReference type="KEGG" id="mok:Metok_0460"/>
<name>F8AL07_METOI</name>
<dbReference type="AlphaFoldDB" id="F8AL07"/>
<sequence length="99" mass="9596">MKLNLLKGFAAVAMLCMVGAVFAEPISTGDIGAAAYIYGDATGNTSVNKFGEYMGLIGGVYGAGAAALGDATYLYAIGTIAAVGVSGPALAGATLAVLA</sequence>